<dbReference type="RefSeq" id="WP_169112783.1">
    <property type="nucleotide sequence ID" value="NZ_CP051684.1"/>
</dbReference>
<evidence type="ECO:0000256" key="1">
    <source>
        <dbReference type="SAM" id="MobiDB-lite"/>
    </source>
</evidence>
<gene>
    <name evidence="2" type="ORF">HH213_15320</name>
</gene>
<reference evidence="2 3" key="1">
    <citation type="submission" date="2020-04" db="EMBL/GenBank/DDBJ databases">
        <title>Genome sequencing of novel species.</title>
        <authorList>
            <person name="Heo J."/>
            <person name="Kim S.-J."/>
            <person name="Kim J.-S."/>
            <person name="Hong S.-B."/>
            <person name="Kwon S.-W."/>
        </authorList>
    </citation>
    <scope>NUCLEOTIDE SEQUENCE [LARGE SCALE GENOMIC DNA]</scope>
    <source>
        <strain evidence="2 3">AF9R3</strain>
    </source>
</reference>
<evidence type="ECO:0000313" key="3">
    <source>
        <dbReference type="Proteomes" id="UP000503117"/>
    </source>
</evidence>
<dbReference type="Pfam" id="PF05488">
    <property type="entry name" value="PAAR_motif"/>
    <property type="match status" value="1"/>
</dbReference>
<dbReference type="Proteomes" id="UP000503117">
    <property type="component" value="Chromosome"/>
</dbReference>
<protein>
    <submittedName>
        <fullName evidence="2">PAAR domain-containing protein</fullName>
    </submittedName>
</protein>
<accession>A0ABX6MAR1</accession>
<organism evidence="2 3">
    <name type="scientific">Duganella dendranthematis</name>
    <dbReference type="NCBI Taxonomy" id="2728021"/>
    <lineage>
        <taxon>Bacteria</taxon>
        <taxon>Pseudomonadati</taxon>
        <taxon>Pseudomonadota</taxon>
        <taxon>Betaproteobacteria</taxon>
        <taxon>Burkholderiales</taxon>
        <taxon>Oxalobacteraceae</taxon>
        <taxon>Telluria group</taxon>
        <taxon>Duganella</taxon>
    </lineage>
</organism>
<dbReference type="InterPro" id="IPR008727">
    <property type="entry name" value="PAAR_motif"/>
</dbReference>
<name>A0ABX6MAR1_9BURK</name>
<evidence type="ECO:0000313" key="2">
    <source>
        <dbReference type="EMBL" id="QJD91325.1"/>
    </source>
</evidence>
<feature type="region of interest" description="Disordered" evidence="1">
    <location>
        <begin position="1"/>
        <end position="22"/>
    </location>
</feature>
<keyword evidence="3" id="KW-1185">Reference proteome</keyword>
<dbReference type="CDD" id="cd14744">
    <property type="entry name" value="PAAR_CT_2"/>
    <property type="match status" value="1"/>
</dbReference>
<proteinExistence type="predicted"/>
<sequence>MAGEIIRQGDKTSHHGTVVEGSPSDICHGKPVAFIGHKVSCPKCPGTHTIVEGVVTTTLYGKGVAVAGMKTSCGAVLIASQFTDVVENAGGGAGGGGTAAAAAATEAAAPVVAAAATAAVAAAVAAVSADQPAEKEKKVTRLYWSYGDDLQPVSRKSRFYVDLNLHVETENYAAGDSVEVDIANDDGSDVATGVPMLKAKGTVAADGTAVFKNVFSGKTVDISASA</sequence>
<dbReference type="Gene3D" id="2.60.200.60">
    <property type="match status" value="1"/>
</dbReference>
<dbReference type="EMBL" id="CP051684">
    <property type="protein sequence ID" value="QJD91325.1"/>
    <property type="molecule type" value="Genomic_DNA"/>
</dbReference>